<name>A0A0E9PDV8_ANGAN</name>
<reference evidence="1" key="2">
    <citation type="journal article" date="2015" name="Fish Shellfish Immunol.">
        <title>Early steps in the European eel (Anguilla anguilla)-Vibrio vulnificus interaction in the gills: Role of the RtxA13 toxin.</title>
        <authorList>
            <person name="Callol A."/>
            <person name="Pajuelo D."/>
            <person name="Ebbesson L."/>
            <person name="Teles M."/>
            <person name="MacKenzie S."/>
            <person name="Amaro C."/>
        </authorList>
    </citation>
    <scope>NUCLEOTIDE SEQUENCE</scope>
</reference>
<dbReference type="AlphaFoldDB" id="A0A0E9PDV8"/>
<protein>
    <submittedName>
        <fullName evidence="1">Uncharacterized protein</fullName>
    </submittedName>
</protein>
<dbReference type="EMBL" id="GBXM01105781">
    <property type="protein sequence ID" value="JAH02796.1"/>
    <property type="molecule type" value="Transcribed_RNA"/>
</dbReference>
<organism evidence="1">
    <name type="scientific">Anguilla anguilla</name>
    <name type="common">European freshwater eel</name>
    <name type="synonym">Muraena anguilla</name>
    <dbReference type="NCBI Taxonomy" id="7936"/>
    <lineage>
        <taxon>Eukaryota</taxon>
        <taxon>Metazoa</taxon>
        <taxon>Chordata</taxon>
        <taxon>Craniata</taxon>
        <taxon>Vertebrata</taxon>
        <taxon>Euteleostomi</taxon>
        <taxon>Actinopterygii</taxon>
        <taxon>Neopterygii</taxon>
        <taxon>Teleostei</taxon>
        <taxon>Anguilliformes</taxon>
        <taxon>Anguillidae</taxon>
        <taxon>Anguilla</taxon>
    </lineage>
</organism>
<accession>A0A0E9PDV8</accession>
<proteinExistence type="predicted"/>
<reference evidence="1" key="1">
    <citation type="submission" date="2014-11" db="EMBL/GenBank/DDBJ databases">
        <authorList>
            <person name="Amaro Gonzalez C."/>
        </authorList>
    </citation>
    <scope>NUCLEOTIDE SEQUENCE</scope>
</reference>
<sequence length="27" mass="2935">MQTTPLSWHIGQGFGWSTAKSTTVLTV</sequence>
<evidence type="ECO:0000313" key="1">
    <source>
        <dbReference type="EMBL" id="JAH02796.1"/>
    </source>
</evidence>